<dbReference type="InterPro" id="IPR036291">
    <property type="entry name" value="NAD(P)-bd_dom_sf"/>
</dbReference>
<dbReference type="FunFam" id="3.40.50.720:FF:000084">
    <property type="entry name" value="Short-chain dehydrogenase reductase"/>
    <property type="match status" value="1"/>
</dbReference>
<dbReference type="PRINTS" id="PR00081">
    <property type="entry name" value="GDHRDH"/>
</dbReference>
<dbReference type="KEGG" id="pchi:PC41400_13430"/>
<dbReference type="InterPro" id="IPR002347">
    <property type="entry name" value="SDR_fam"/>
</dbReference>
<reference evidence="5 6" key="1">
    <citation type="submission" date="2018-01" db="EMBL/GenBank/DDBJ databases">
        <title>The whole genome sequencing and assembly of Paenibacillus chitinolyticus KCCM 41400 strain.</title>
        <authorList>
            <person name="Kim J.-Y."/>
            <person name="Park M.-K."/>
            <person name="Lee Y.-J."/>
            <person name="Yi H."/>
            <person name="Bahn Y.-S."/>
            <person name="Kim J.F."/>
            <person name="Lee D.-W."/>
        </authorList>
    </citation>
    <scope>NUCLEOTIDE SEQUENCE [LARGE SCALE GENOMIC DNA]</scope>
    <source>
        <strain evidence="5 6">KCCM 41400</strain>
    </source>
</reference>
<organism evidence="5 6">
    <name type="scientific">Paenibacillus chitinolyticus</name>
    <dbReference type="NCBI Taxonomy" id="79263"/>
    <lineage>
        <taxon>Bacteria</taxon>
        <taxon>Bacillati</taxon>
        <taxon>Bacillota</taxon>
        <taxon>Bacilli</taxon>
        <taxon>Bacillales</taxon>
        <taxon>Paenibacillaceae</taxon>
        <taxon>Paenibacillus</taxon>
    </lineage>
</organism>
<dbReference type="AlphaFoldDB" id="A0A410WW95"/>
<dbReference type="NCBIfam" id="NF005559">
    <property type="entry name" value="PRK07231.1"/>
    <property type="match status" value="1"/>
</dbReference>
<dbReference type="GO" id="GO:0047936">
    <property type="term" value="F:glucose 1-dehydrogenase [NAD(P)+] activity"/>
    <property type="evidence" value="ECO:0007669"/>
    <property type="project" value="UniProtKB-EC"/>
</dbReference>
<dbReference type="Pfam" id="PF13561">
    <property type="entry name" value="adh_short_C2"/>
    <property type="match status" value="1"/>
</dbReference>
<gene>
    <name evidence="4" type="ORF">M5X16_17885</name>
    <name evidence="5" type="ORF">PC41400_13430</name>
</gene>
<evidence type="ECO:0000313" key="5">
    <source>
        <dbReference type="EMBL" id="QAV18624.1"/>
    </source>
</evidence>
<dbReference type="InterPro" id="IPR057326">
    <property type="entry name" value="KR_dom"/>
</dbReference>
<dbReference type="PANTHER" id="PTHR42760:SF133">
    <property type="entry name" value="3-OXOACYL-[ACYL-CARRIER-PROTEIN] REDUCTASE"/>
    <property type="match status" value="1"/>
</dbReference>
<dbReference type="PROSITE" id="PS00061">
    <property type="entry name" value="ADH_SHORT"/>
    <property type="match status" value="1"/>
</dbReference>
<sequence length="250" mass="26572">MKTEPAGKAVIVTGAASGIGRVIARRYAERGSAVVLADTDETRGEDNARTIREGGGEALFVPADMSRPGDIVRLIERAAAAYGSIGCLINNAGVSDWKSPYDLTVEEWDRVLHTNLRGTFLCAREAAKRMRETGGGSIVNIASTRALMSEPSSEAYAASKGGIAALTHALAISLGPDGIRVNCISPGWIETGDYEALKPSDHKQHPAGRVGTPDDVARACFYLTDPANDFVTGENLVIDGGMTRKMMYEE</sequence>
<proteinExistence type="inferred from homology"/>
<dbReference type="RefSeq" id="WP_042228010.1">
    <property type="nucleotide sequence ID" value="NZ_CP026520.1"/>
</dbReference>
<evidence type="ECO:0000313" key="7">
    <source>
        <dbReference type="Proteomes" id="UP001527202"/>
    </source>
</evidence>
<dbReference type="PANTHER" id="PTHR42760">
    <property type="entry name" value="SHORT-CHAIN DEHYDROGENASES/REDUCTASES FAMILY MEMBER"/>
    <property type="match status" value="1"/>
</dbReference>
<keyword evidence="2 4" id="KW-0560">Oxidoreductase</keyword>
<comment type="similarity">
    <text evidence="1">Belongs to the short-chain dehydrogenases/reductases (SDR) family.</text>
</comment>
<reference evidence="4 7" key="2">
    <citation type="submission" date="2022-05" db="EMBL/GenBank/DDBJ databases">
        <title>Genome Sequencing of Bee-Associated Microbes.</title>
        <authorList>
            <person name="Dunlap C."/>
        </authorList>
    </citation>
    <scope>NUCLEOTIDE SEQUENCE [LARGE SCALE GENOMIC DNA]</scope>
    <source>
        <strain evidence="4 7">NRRL B-23120</strain>
    </source>
</reference>
<evidence type="ECO:0000313" key="6">
    <source>
        <dbReference type="Proteomes" id="UP000288943"/>
    </source>
</evidence>
<dbReference type="GeneID" id="95375815"/>
<dbReference type="SUPFAM" id="SSF51735">
    <property type="entry name" value="NAD(P)-binding Rossmann-fold domains"/>
    <property type="match status" value="1"/>
</dbReference>
<accession>A0A410WW95</accession>
<dbReference type="GO" id="GO:0008206">
    <property type="term" value="P:bile acid metabolic process"/>
    <property type="evidence" value="ECO:0007669"/>
    <property type="project" value="UniProtKB-ARBA"/>
</dbReference>
<dbReference type="Proteomes" id="UP001527202">
    <property type="component" value="Unassembled WGS sequence"/>
</dbReference>
<keyword evidence="7" id="KW-1185">Reference proteome</keyword>
<dbReference type="SMART" id="SM00822">
    <property type="entry name" value="PKS_KR"/>
    <property type="match status" value="1"/>
</dbReference>
<dbReference type="PRINTS" id="PR00080">
    <property type="entry name" value="SDRFAMILY"/>
</dbReference>
<feature type="domain" description="Ketoreductase" evidence="3">
    <location>
        <begin position="8"/>
        <end position="191"/>
    </location>
</feature>
<name>A0A410WW95_9BACL</name>
<evidence type="ECO:0000313" key="4">
    <source>
        <dbReference type="EMBL" id="MCY9597637.1"/>
    </source>
</evidence>
<dbReference type="EMBL" id="CP026520">
    <property type="protein sequence ID" value="QAV18624.1"/>
    <property type="molecule type" value="Genomic_DNA"/>
</dbReference>
<evidence type="ECO:0000256" key="2">
    <source>
        <dbReference type="ARBA" id="ARBA00023002"/>
    </source>
</evidence>
<dbReference type="OrthoDB" id="9803333at2"/>
<evidence type="ECO:0000259" key="3">
    <source>
        <dbReference type="SMART" id="SM00822"/>
    </source>
</evidence>
<dbReference type="EC" id="1.1.1.47" evidence="4"/>
<dbReference type="EMBL" id="JAMDMJ010000023">
    <property type="protein sequence ID" value="MCY9597637.1"/>
    <property type="molecule type" value="Genomic_DNA"/>
</dbReference>
<dbReference type="Proteomes" id="UP000288943">
    <property type="component" value="Chromosome"/>
</dbReference>
<dbReference type="Gene3D" id="3.40.50.720">
    <property type="entry name" value="NAD(P)-binding Rossmann-like Domain"/>
    <property type="match status" value="1"/>
</dbReference>
<dbReference type="InterPro" id="IPR020904">
    <property type="entry name" value="Sc_DH/Rdtase_CS"/>
</dbReference>
<evidence type="ECO:0000256" key="1">
    <source>
        <dbReference type="ARBA" id="ARBA00006484"/>
    </source>
</evidence>
<dbReference type="CDD" id="cd05233">
    <property type="entry name" value="SDR_c"/>
    <property type="match status" value="1"/>
</dbReference>
<protein>
    <submittedName>
        <fullName evidence="5">3-oxoacyl-ACP reductase</fullName>
    </submittedName>
    <submittedName>
        <fullName evidence="4">Glucose 1-dehydrogenase</fullName>
        <ecNumber evidence="4">1.1.1.47</ecNumber>
    </submittedName>
</protein>